<feature type="region of interest" description="Disordered" evidence="1">
    <location>
        <begin position="1"/>
        <end position="38"/>
    </location>
</feature>
<keyword evidence="3" id="KW-1185">Reference proteome</keyword>
<reference evidence="2 3" key="1">
    <citation type="journal article" date="2013" name="Nat. Genet.">
        <title>The high-quality draft genome of peach (Prunus persica) identifies unique patterns of genetic diversity, domestication and genome evolution.</title>
        <authorList>
            <consortium name="International Peach Genome Initiative"/>
            <person name="Verde I."/>
            <person name="Abbott A.G."/>
            <person name="Scalabrin S."/>
            <person name="Jung S."/>
            <person name="Shu S."/>
            <person name="Marroni F."/>
            <person name="Zhebentyayeva T."/>
            <person name="Dettori M.T."/>
            <person name="Grimwood J."/>
            <person name="Cattonaro F."/>
            <person name="Zuccolo A."/>
            <person name="Rossini L."/>
            <person name="Jenkins J."/>
            <person name="Vendramin E."/>
            <person name="Meisel L.A."/>
            <person name="Decroocq V."/>
            <person name="Sosinski B."/>
            <person name="Prochnik S."/>
            <person name="Mitros T."/>
            <person name="Policriti A."/>
            <person name="Cipriani G."/>
            <person name="Dondini L."/>
            <person name="Ficklin S."/>
            <person name="Goodstein D.M."/>
            <person name="Xuan P."/>
            <person name="Del Fabbro C."/>
            <person name="Aramini V."/>
            <person name="Copetti D."/>
            <person name="Gonzalez S."/>
            <person name="Horner D.S."/>
            <person name="Falchi R."/>
            <person name="Lucas S."/>
            <person name="Mica E."/>
            <person name="Maldonado J."/>
            <person name="Lazzari B."/>
            <person name="Bielenberg D."/>
            <person name="Pirona R."/>
            <person name="Miculan M."/>
            <person name="Barakat A."/>
            <person name="Testolin R."/>
            <person name="Stella A."/>
            <person name="Tartarini S."/>
            <person name="Tonutti P."/>
            <person name="Arus P."/>
            <person name="Orellana A."/>
            <person name="Wells C."/>
            <person name="Main D."/>
            <person name="Vizzotto G."/>
            <person name="Silva H."/>
            <person name="Salamini F."/>
            <person name="Schmutz J."/>
            <person name="Morgante M."/>
            <person name="Rokhsar D.S."/>
        </authorList>
    </citation>
    <scope>NUCLEOTIDE SEQUENCE [LARGE SCALE GENOMIC DNA]</scope>
    <source>
        <strain evidence="3">cv. Nemared</strain>
    </source>
</reference>
<dbReference type="AlphaFoldDB" id="A0A251R7L1"/>
<organism evidence="2 3">
    <name type="scientific">Prunus persica</name>
    <name type="common">Peach</name>
    <name type="synonym">Amygdalus persica</name>
    <dbReference type="NCBI Taxonomy" id="3760"/>
    <lineage>
        <taxon>Eukaryota</taxon>
        <taxon>Viridiplantae</taxon>
        <taxon>Streptophyta</taxon>
        <taxon>Embryophyta</taxon>
        <taxon>Tracheophyta</taxon>
        <taxon>Spermatophyta</taxon>
        <taxon>Magnoliopsida</taxon>
        <taxon>eudicotyledons</taxon>
        <taxon>Gunneridae</taxon>
        <taxon>Pentapetalae</taxon>
        <taxon>rosids</taxon>
        <taxon>fabids</taxon>
        <taxon>Rosales</taxon>
        <taxon>Rosaceae</taxon>
        <taxon>Amygdaloideae</taxon>
        <taxon>Amygdaleae</taxon>
        <taxon>Prunus</taxon>
    </lineage>
</organism>
<proteinExistence type="predicted"/>
<evidence type="ECO:0000313" key="2">
    <source>
        <dbReference type="EMBL" id="ONI31075.1"/>
    </source>
</evidence>
<evidence type="ECO:0000256" key="1">
    <source>
        <dbReference type="SAM" id="MobiDB-lite"/>
    </source>
</evidence>
<gene>
    <name evidence="2" type="ORF">PRUPE_1G290300</name>
</gene>
<sequence>MARISIIKAEEPRRSPSPLAPSSIPKVSRITQSTPPFNSWVDQAASQLTLTRPAGGFRQLWGSVVLGGRPSCSLGP</sequence>
<name>A0A251R7L1_PRUPE</name>
<dbReference type="EMBL" id="CM007651">
    <property type="protein sequence ID" value="ONI31075.1"/>
    <property type="molecule type" value="Genomic_DNA"/>
</dbReference>
<dbReference type="Proteomes" id="UP000006882">
    <property type="component" value="Chromosome G1"/>
</dbReference>
<evidence type="ECO:0000313" key="3">
    <source>
        <dbReference type="Proteomes" id="UP000006882"/>
    </source>
</evidence>
<feature type="compositionally biased region" description="Low complexity" evidence="1">
    <location>
        <begin position="16"/>
        <end position="25"/>
    </location>
</feature>
<protein>
    <submittedName>
        <fullName evidence="2">Uncharacterized protein</fullName>
    </submittedName>
</protein>
<feature type="compositionally biased region" description="Polar residues" evidence="1">
    <location>
        <begin position="29"/>
        <end position="38"/>
    </location>
</feature>
<accession>A0A251R7L1</accession>
<dbReference type="Gramene" id="ONI31075">
    <property type="protein sequence ID" value="ONI31075"/>
    <property type="gene ID" value="PRUPE_1G290300"/>
</dbReference>